<proteinExistence type="predicted"/>
<dbReference type="Proteomes" id="UP000011760">
    <property type="component" value="Chromosome"/>
</dbReference>
<dbReference type="GO" id="GO:0003677">
    <property type="term" value="F:DNA binding"/>
    <property type="evidence" value="ECO:0007669"/>
    <property type="project" value="UniProtKB-UniRule"/>
</dbReference>
<dbReference type="PATRIC" id="fig|1121353.3.peg.1821"/>
<evidence type="ECO:0000259" key="5">
    <source>
        <dbReference type="PROSITE" id="PS50977"/>
    </source>
</evidence>
<dbReference type="SUPFAM" id="SSF48498">
    <property type="entry name" value="Tetracyclin repressor-like, C-terminal domain"/>
    <property type="match status" value="1"/>
</dbReference>
<dbReference type="HOGENOM" id="CLU_069356_28_0_11"/>
<dbReference type="Pfam" id="PF00440">
    <property type="entry name" value="TetR_N"/>
    <property type="match status" value="1"/>
</dbReference>
<dbReference type="Gene3D" id="1.10.10.60">
    <property type="entry name" value="Homeodomain-like"/>
    <property type="match status" value="1"/>
</dbReference>
<protein>
    <submittedName>
        <fullName evidence="6">Transcriptional regulator</fullName>
    </submittedName>
</protein>
<dbReference type="STRING" id="1121353.H924_08935"/>
<dbReference type="InterPro" id="IPR036271">
    <property type="entry name" value="Tet_transcr_reg_TetR-rel_C_sf"/>
</dbReference>
<organism evidence="6 7">
    <name type="scientific">Corynebacterium callunae DSM 20147</name>
    <dbReference type="NCBI Taxonomy" id="1121353"/>
    <lineage>
        <taxon>Bacteria</taxon>
        <taxon>Bacillati</taxon>
        <taxon>Actinomycetota</taxon>
        <taxon>Actinomycetes</taxon>
        <taxon>Mycobacteriales</taxon>
        <taxon>Corynebacteriaceae</taxon>
        <taxon>Corynebacterium</taxon>
    </lineage>
</organism>
<dbReference type="PANTHER" id="PTHR47506">
    <property type="entry name" value="TRANSCRIPTIONAL REGULATORY PROTEIN"/>
    <property type="match status" value="1"/>
</dbReference>
<dbReference type="OrthoDB" id="9805134at2"/>
<feature type="domain" description="HTH tetR-type" evidence="5">
    <location>
        <begin position="6"/>
        <end position="66"/>
    </location>
</feature>
<dbReference type="PRINTS" id="PR00455">
    <property type="entry name" value="HTHTETR"/>
</dbReference>
<keyword evidence="3" id="KW-0804">Transcription</keyword>
<evidence type="ECO:0000256" key="4">
    <source>
        <dbReference type="PROSITE-ProRule" id="PRU00335"/>
    </source>
</evidence>
<dbReference type="AlphaFoldDB" id="M1UG50"/>
<keyword evidence="2 4" id="KW-0238">DNA-binding</keyword>
<dbReference type="PROSITE" id="PS50977">
    <property type="entry name" value="HTH_TETR_2"/>
    <property type="match status" value="1"/>
</dbReference>
<dbReference type="KEGG" id="ccn:H924_08935"/>
<dbReference type="EMBL" id="CP004354">
    <property type="protein sequence ID" value="AGG67225.1"/>
    <property type="molecule type" value="Genomic_DNA"/>
</dbReference>
<dbReference type="PANTHER" id="PTHR47506:SF1">
    <property type="entry name" value="HTH-TYPE TRANSCRIPTIONAL REGULATOR YJDC"/>
    <property type="match status" value="1"/>
</dbReference>
<name>M1UG50_9CORY</name>
<dbReference type="eggNOG" id="COG1309">
    <property type="taxonomic scope" value="Bacteria"/>
</dbReference>
<evidence type="ECO:0000256" key="1">
    <source>
        <dbReference type="ARBA" id="ARBA00023015"/>
    </source>
</evidence>
<evidence type="ECO:0000256" key="3">
    <source>
        <dbReference type="ARBA" id="ARBA00023163"/>
    </source>
</evidence>
<evidence type="ECO:0000313" key="6">
    <source>
        <dbReference type="EMBL" id="AGG67225.1"/>
    </source>
</evidence>
<evidence type="ECO:0000256" key="2">
    <source>
        <dbReference type="ARBA" id="ARBA00023125"/>
    </source>
</evidence>
<dbReference type="InterPro" id="IPR001647">
    <property type="entry name" value="HTH_TetR"/>
</dbReference>
<evidence type="ECO:0000313" key="7">
    <source>
        <dbReference type="Proteomes" id="UP000011760"/>
    </source>
</evidence>
<keyword evidence="7" id="KW-1185">Reference proteome</keyword>
<dbReference type="SUPFAM" id="SSF46689">
    <property type="entry name" value="Homeodomain-like"/>
    <property type="match status" value="1"/>
</dbReference>
<sequence length="193" mass="21005">MARKAAFDTEEVVVAAREVFWELGFEAASIPNLEKATGLSRSSLYNVFGHKRGLFDAAVQSYLNEVVRPRLAALQDSEIDPQALHNYLTMLQGAFARPLPSPVARGCLLINTATAPLAKDAEVARVISDYRKELAEAFTRGLKAHAPHLSEQELNTLSRALTALVISAYAIVRVAQQEAVDMISTAIDLVDNA</sequence>
<keyword evidence="1" id="KW-0805">Transcription regulation</keyword>
<feature type="DNA-binding region" description="H-T-H motif" evidence="4">
    <location>
        <begin position="29"/>
        <end position="48"/>
    </location>
</feature>
<reference evidence="6 7" key="1">
    <citation type="submission" date="2013-02" db="EMBL/GenBank/DDBJ databases">
        <title>The complete genome sequence of Corynebacterium callunae DSM 20147.</title>
        <authorList>
            <person name="Ruckert C."/>
            <person name="Albersmeier A."/>
            <person name="Kalinowski J."/>
        </authorList>
    </citation>
    <scope>NUCLEOTIDE SEQUENCE [LARGE SCALE GENOMIC DNA]</scope>
    <source>
        <strain evidence="6 7">DSM 20147</strain>
    </source>
</reference>
<dbReference type="Gene3D" id="1.10.357.10">
    <property type="entry name" value="Tetracycline Repressor, domain 2"/>
    <property type="match status" value="1"/>
</dbReference>
<dbReference type="InterPro" id="IPR009057">
    <property type="entry name" value="Homeodomain-like_sf"/>
</dbReference>
<accession>M1UG50</accession>
<gene>
    <name evidence="6" type="ORF">H924_08935</name>
</gene>